<dbReference type="Ensembl" id="ENSELUT00000100021.1">
    <property type="protein sequence ID" value="ENSELUP00000090647.1"/>
    <property type="gene ID" value="ENSELUG00000039784.1"/>
</dbReference>
<evidence type="ECO:0000256" key="3">
    <source>
        <dbReference type="ARBA" id="ARBA00023180"/>
    </source>
</evidence>
<keyword evidence="2" id="KW-1015">Disulfide bond</keyword>
<dbReference type="InterPro" id="IPR025764">
    <property type="entry name" value="Cystatin_Fetuin_B"/>
</dbReference>
<keyword evidence="8" id="KW-1185">Reference proteome</keyword>
<dbReference type="PANTHER" id="PTHR13814:SF17">
    <property type="entry name" value="FETUIN-B PRECURSOR"/>
    <property type="match status" value="1"/>
</dbReference>
<dbReference type="Pfam" id="PF00031">
    <property type="entry name" value="Cystatin"/>
    <property type="match status" value="1"/>
</dbReference>
<evidence type="ECO:0000259" key="6">
    <source>
        <dbReference type="PROSITE" id="PS51530"/>
    </source>
</evidence>
<sequence length="377" mass="41440">MWVCVWLLALFVCWQGGSPSPVEPPVGCQSPEVLRAAEEGLDQINADLTKGFILSLNRVYDISQQTGEGEVTFNLTIDVMETKCHVISRNPWKKCEVKNVANVPVSSLPCSAVKAGLGDWSLICEHISLTTPQVYGQCMASIYVGKSVELRSYKCTIQQVPATVIVDTCPDCPTAERLDDPIIAETANLSLQKYNQKSHLPNYFTLLNITGASMQWVVGPAYFVEFIIQETVCAKGTPDVDLTQCKMMDCEFAHKGFCKGSHITLDGGLFENKLPIQVNCEIFEPEAALAEEKVHSMEGSDHRENEYHKHAHTHLHPHEHHHHPTSPNQASPRPKGLLGVVVVLPPPHVPPAPRASPAAKNCPGKRKTNLGLGSFKI</sequence>
<dbReference type="InterPro" id="IPR046350">
    <property type="entry name" value="Cystatin_sf"/>
</dbReference>
<feature type="signal peptide" evidence="5">
    <location>
        <begin position="1"/>
        <end position="19"/>
    </location>
</feature>
<keyword evidence="3" id="KW-0325">Glycoprotein</keyword>
<feature type="region of interest" description="Disordered" evidence="4">
    <location>
        <begin position="348"/>
        <end position="377"/>
    </location>
</feature>
<evidence type="ECO:0000256" key="5">
    <source>
        <dbReference type="SAM" id="SignalP"/>
    </source>
</evidence>
<dbReference type="InterPro" id="IPR000010">
    <property type="entry name" value="Cystatin_dom"/>
</dbReference>
<dbReference type="GO" id="GO:0005576">
    <property type="term" value="C:extracellular region"/>
    <property type="evidence" value="ECO:0007669"/>
    <property type="project" value="TreeGrafter"/>
</dbReference>
<accession>A0AAY5KVU7</accession>
<reference evidence="7" key="3">
    <citation type="submission" date="2025-09" db="UniProtKB">
        <authorList>
            <consortium name="Ensembl"/>
        </authorList>
    </citation>
    <scope>IDENTIFICATION</scope>
</reference>
<dbReference type="SUPFAM" id="SSF54403">
    <property type="entry name" value="Cystatin/monellin"/>
    <property type="match status" value="2"/>
</dbReference>
<dbReference type="PANTHER" id="PTHR13814">
    <property type="entry name" value="FETUIN"/>
    <property type="match status" value="1"/>
</dbReference>
<feature type="compositionally biased region" description="Basic residues" evidence="4">
    <location>
        <begin position="312"/>
        <end position="324"/>
    </location>
</feature>
<proteinExistence type="predicted"/>
<dbReference type="SMART" id="SM00043">
    <property type="entry name" value="CY"/>
    <property type="match status" value="2"/>
</dbReference>
<evidence type="ECO:0000313" key="7">
    <source>
        <dbReference type="Ensembl" id="ENSELUP00000090647.1"/>
    </source>
</evidence>
<dbReference type="PROSITE" id="PS51530">
    <property type="entry name" value="CYSTATIN_FETUIN_B"/>
    <property type="match status" value="1"/>
</dbReference>
<dbReference type="Proteomes" id="UP000265140">
    <property type="component" value="Chromosome 8"/>
</dbReference>
<dbReference type="CDD" id="cd00042">
    <property type="entry name" value="CY"/>
    <property type="match status" value="1"/>
</dbReference>
<organism evidence="7 8">
    <name type="scientific">Esox lucius</name>
    <name type="common">Northern pike</name>
    <dbReference type="NCBI Taxonomy" id="8010"/>
    <lineage>
        <taxon>Eukaryota</taxon>
        <taxon>Metazoa</taxon>
        <taxon>Chordata</taxon>
        <taxon>Craniata</taxon>
        <taxon>Vertebrata</taxon>
        <taxon>Euteleostomi</taxon>
        <taxon>Actinopterygii</taxon>
        <taxon>Neopterygii</taxon>
        <taxon>Teleostei</taxon>
        <taxon>Protacanthopterygii</taxon>
        <taxon>Esociformes</taxon>
        <taxon>Esocidae</taxon>
        <taxon>Esox</taxon>
    </lineage>
</organism>
<feature type="region of interest" description="Disordered" evidence="4">
    <location>
        <begin position="312"/>
        <end position="335"/>
    </location>
</feature>
<reference evidence="7 8" key="1">
    <citation type="submission" date="2020-02" db="EMBL/GenBank/DDBJ databases">
        <title>Esox lucius (northern pike) genome, fEsoLuc1, primary haplotype.</title>
        <authorList>
            <person name="Myers G."/>
            <person name="Karagic N."/>
            <person name="Meyer A."/>
            <person name="Pippel M."/>
            <person name="Reichard M."/>
            <person name="Winkler S."/>
            <person name="Tracey A."/>
            <person name="Sims Y."/>
            <person name="Howe K."/>
            <person name="Rhie A."/>
            <person name="Formenti G."/>
            <person name="Durbin R."/>
            <person name="Fedrigo O."/>
            <person name="Jarvis E.D."/>
        </authorList>
    </citation>
    <scope>NUCLEOTIDE SEQUENCE [LARGE SCALE GENOMIC DNA]</scope>
</reference>
<feature type="domain" description="Cystatin fetuin-B-type" evidence="6">
    <location>
        <begin position="167"/>
        <end position="281"/>
    </location>
</feature>
<reference evidence="7" key="2">
    <citation type="submission" date="2025-08" db="UniProtKB">
        <authorList>
            <consortium name="Ensembl"/>
        </authorList>
    </citation>
    <scope>IDENTIFICATION</scope>
</reference>
<evidence type="ECO:0000256" key="4">
    <source>
        <dbReference type="SAM" id="MobiDB-lite"/>
    </source>
</evidence>
<evidence type="ECO:0000313" key="8">
    <source>
        <dbReference type="Proteomes" id="UP000265140"/>
    </source>
</evidence>
<evidence type="ECO:0000256" key="1">
    <source>
        <dbReference type="ARBA" id="ARBA00022729"/>
    </source>
</evidence>
<dbReference type="InterPro" id="IPR050735">
    <property type="entry name" value="Kininogen_Fetuin_HRG"/>
</dbReference>
<protein>
    <recommendedName>
        <fullName evidence="6">Cystatin fetuin-B-type domain-containing protein</fullName>
    </recommendedName>
</protein>
<dbReference type="Gene3D" id="3.10.450.10">
    <property type="match status" value="2"/>
</dbReference>
<dbReference type="GO" id="GO:0004869">
    <property type="term" value="F:cysteine-type endopeptidase inhibitor activity"/>
    <property type="evidence" value="ECO:0007669"/>
    <property type="project" value="InterPro"/>
</dbReference>
<feature type="chain" id="PRO_5044265843" description="Cystatin fetuin-B-type domain-containing protein" evidence="5">
    <location>
        <begin position="20"/>
        <end position="377"/>
    </location>
</feature>
<keyword evidence="1 5" id="KW-0732">Signal</keyword>
<name>A0AAY5KVU7_ESOLU</name>
<evidence type="ECO:0000256" key="2">
    <source>
        <dbReference type="ARBA" id="ARBA00023157"/>
    </source>
</evidence>
<dbReference type="GeneTree" id="ENSGT00950000182930"/>
<dbReference type="AlphaFoldDB" id="A0AAY5KVU7"/>